<protein>
    <submittedName>
        <fullName evidence="4">Methyl-accepting chemotaxis protein McpA</fullName>
    </submittedName>
</protein>
<sequence>MLPLQVQPEVQSSADPASVSADAARIAELQAQLAAARSERDALQRERDVLRGVFACFASFGASLDDVRDAFGDLSTALAAQRASAGQASEQSAQHRADFERTRGELQSLFERIGQAAQRVAALDRRAAGIDEAVRRIRGIAGQTRLLAINAQIEAARAGAAGRGFAVVAEEVGKLSARTQQATVDIASLLLGIRDDTRETRASMESAGAEAMDCSRRSEQSMRGAQELLERHRAISAAAQDCALLANVEFANIDELIVKLEVYKALFDVSAVRAEDLPDETHCRLGTWYYDGEGRERFAELPGYAALEAPHRAVHVHARGAVAAHRAQRGQLAVTELQAMERANLEVLHGLRRMLGSAERS</sequence>
<dbReference type="Gene3D" id="1.10.287.950">
    <property type="entry name" value="Methyl-accepting chemotaxis protein"/>
    <property type="match status" value="1"/>
</dbReference>
<dbReference type="PANTHER" id="PTHR32089">
    <property type="entry name" value="METHYL-ACCEPTING CHEMOTAXIS PROTEIN MCPB"/>
    <property type="match status" value="1"/>
</dbReference>
<dbReference type="EMBL" id="MLJW01001476">
    <property type="protein sequence ID" value="OIQ78073.1"/>
    <property type="molecule type" value="Genomic_DNA"/>
</dbReference>
<keyword evidence="1" id="KW-0807">Transducer</keyword>
<reference evidence="4" key="1">
    <citation type="submission" date="2016-10" db="EMBL/GenBank/DDBJ databases">
        <title>Sequence of Gallionella enrichment culture.</title>
        <authorList>
            <person name="Poehlein A."/>
            <person name="Muehling M."/>
            <person name="Daniel R."/>
        </authorList>
    </citation>
    <scope>NUCLEOTIDE SEQUENCE</scope>
</reference>
<evidence type="ECO:0000259" key="3">
    <source>
        <dbReference type="PROSITE" id="PS50111"/>
    </source>
</evidence>
<dbReference type="PROSITE" id="PS50111">
    <property type="entry name" value="CHEMOTAXIS_TRANSDUC_2"/>
    <property type="match status" value="1"/>
</dbReference>
<feature type="domain" description="Methyl-accepting transducer" evidence="3">
    <location>
        <begin position="62"/>
        <end position="270"/>
    </location>
</feature>
<keyword evidence="2" id="KW-0175">Coiled coil</keyword>
<accession>A0A1J5Q2Z9</accession>
<dbReference type="PANTHER" id="PTHR32089:SF112">
    <property type="entry name" value="LYSOZYME-LIKE PROTEIN-RELATED"/>
    <property type="match status" value="1"/>
</dbReference>
<dbReference type="InterPro" id="IPR004089">
    <property type="entry name" value="MCPsignal_dom"/>
</dbReference>
<evidence type="ECO:0000313" key="4">
    <source>
        <dbReference type="EMBL" id="OIQ78073.1"/>
    </source>
</evidence>
<dbReference type="Pfam" id="PF00015">
    <property type="entry name" value="MCPsignal"/>
    <property type="match status" value="1"/>
</dbReference>
<dbReference type="SMART" id="SM00283">
    <property type="entry name" value="MA"/>
    <property type="match status" value="1"/>
</dbReference>
<dbReference type="Pfam" id="PF13682">
    <property type="entry name" value="CZB"/>
    <property type="match status" value="1"/>
</dbReference>
<proteinExistence type="predicted"/>
<dbReference type="SUPFAM" id="SSF58104">
    <property type="entry name" value="Methyl-accepting chemotaxis protein (MCP) signaling domain"/>
    <property type="match status" value="1"/>
</dbReference>
<feature type="coiled-coil region" evidence="2">
    <location>
        <begin position="19"/>
        <end position="53"/>
    </location>
</feature>
<dbReference type="GO" id="GO:0016020">
    <property type="term" value="C:membrane"/>
    <property type="evidence" value="ECO:0007669"/>
    <property type="project" value="InterPro"/>
</dbReference>
<name>A0A1J5Q2Z9_9ZZZZ</name>
<organism evidence="4">
    <name type="scientific">mine drainage metagenome</name>
    <dbReference type="NCBI Taxonomy" id="410659"/>
    <lineage>
        <taxon>unclassified sequences</taxon>
        <taxon>metagenomes</taxon>
        <taxon>ecological metagenomes</taxon>
    </lineage>
</organism>
<gene>
    <name evidence="4" type="primary">mcpA_5</name>
    <name evidence="4" type="ORF">GALL_402320</name>
</gene>
<evidence type="ECO:0000256" key="1">
    <source>
        <dbReference type="ARBA" id="ARBA00023224"/>
    </source>
</evidence>
<dbReference type="GO" id="GO:0007165">
    <property type="term" value="P:signal transduction"/>
    <property type="evidence" value="ECO:0007669"/>
    <property type="project" value="UniProtKB-KW"/>
</dbReference>
<dbReference type="AlphaFoldDB" id="A0A1J5Q2Z9"/>
<dbReference type="Gene3D" id="1.20.120.30">
    <property type="entry name" value="Aspartate receptor, ligand-binding domain"/>
    <property type="match status" value="1"/>
</dbReference>
<comment type="caution">
    <text evidence="4">The sequence shown here is derived from an EMBL/GenBank/DDBJ whole genome shotgun (WGS) entry which is preliminary data.</text>
</comment>
<evidence type="ECO:0000256" key="2">
    <source>
        <dbReference type="SAM" id="Coils"/>
    </source>
</evidence>
<dbReference type="InterPro" id="IPR025991">
    <property type="entry name" value="Chemoreceptor_zinc-bind_dom"/>
</dbReference>